<dbReference type="AlphaFoldDB" id="A0AAD4QYM9"/>
<keyword evidence="4" id="KW-1185">Reference proteome</keyword>
<evidence type="ECO:0000256" key="1">
    <source>
        <dbReference type="SAM" id="MobiDB-lite"/>
    </source>
</evidence>
<feature type="compositionally biased region" description="Polar residues" evidence="1">
    <location>
        <begin position="421"/>
        <end position="430"/>
    </location>
</feature>
<feature type="signal peptide" evidence="2">
    <location>
        <begin position="1"/>
        <end position="19"/>
    </location>
</feature>
<sequence length="692" mass="77221">MTIIVIFLLLLHALPGANCGLGVKKFLNQQIFKPETKYEVKVFTETILGNPVQKTGKDGLKITINETDNPYSVLKSGIKKLYPGQIIYEMRTASLKEFNPKEKKHIVISLKTSLKAVSKASSSSPRANPIDIYVVLGVHVPVFKVDSATNQMTPLGSEPILLRHPLDDFYAIWGKIKELVDTHFQGLQTDDIRVIKGEKSYPMKDWYIHTDGITKLILVQHPEVKETVPVYFLEQGLSSLTPPGRYDLYRDRHKSPVKISTITLKQSSVSLRPQRYMWDALMKDTTFARDHFDISNLYVLYKGKQLPDVDPLGVDYKAIDISTIAAVYFDKKSHDMAIPTVYNLSMYPVDTIERQDLKHNDQEFSSAPKTRVFHTIPKRLANLDQSAPIVQQSKSEPLNQPKDGELAIQHNAAGNIAGEPSLNQDNSETPNNAKARNQNKNKLFGLSFGRYAAADNPTVYKFKKKGSKEYMQAIDLGTYATGKHILKEIRQGILGIPDAILAVKSNGKGLDFIQDDLNVYKTKVYKETFQMNGGRGYVVENMPNFVAFTAKTLPNFSKANVNPGCVSGIPSSRHYPYYHRRTTHKKGKRKYKYHDGHEEEFMEEEPEGFMGAGANDVAGGGGLFDAALASMEDNGFSTESPIEGALGSLSFGSMDLGDLEGDFGEIDIEPGSFSEGIGGDLSLIRHHRYRPD</sequence>
<evidence type="ECO:0000313" key="3">
    <source>
        <dbReference type="EMBL" id="KAI1698554.1"/>
    </source>
</evidence>
<gene>
    <name evidence="3" type="ORF">DdX_17833</name>
</gene>
<reference evidence="3" key="1">
    <citation type="submission" date="2022-01" db="EMBL/GenBank/DDBJ databases">
        <title>Genome Sequence Resource for Two Populations of Ditylenchus destructor, the Migratory Endoparasitic Phytonematode.</title>
        <authorList>
            <person name="Zhang H."/>
            <person name="Lin R."/>
            <person name="Xie B."/>
        </authorList>
    </citation>
    <scope>NUCLEOTIDE SEQUENCE</scope>
    <source>
        <strain evidence="3">BazhouSP</strain>
    </source>
</reference>
<comment type="caution">
    <text evidence="3">The sequence shown here is derived from an EMBL/GenBank/DDBJ whole genome shotgun (WGS) entry which is preliminary data.</text>
</comment>
<evidence type="ECO:0000313" key="4">
    <source>
        <dbReference type="Proteomes" id="UP001201812"/>
    </source>
</evidence>
<name>A0AAD4QYM9_9BILA</name>
<organism evidence="3 4">
    <name type="scientific">Ditylenchus destructor</name>
    <dbReference type="NCBI Taxonomy" id="166010"/>
    <lineage>
        <taxon>Eukaryota</taxon>
        <taxon>Metazoa</taxon>
        <taxon>Ecdysozoa</taxon>
        <taxon>Nematoda</taxon>
        <taxon>Chromadorea</taxon>
        <taxon>Rhabditida</taxon>
        <taxon>Tylenchina</taxon>
        <taxon>Tylenchomorpha</taxon>
        <taxon>Sphaerularioidea</taxon>
        <taxon>Anguinidae</taxon>
        <taxon>Anguininae</taxon>
        <taxon>Ditylenchus</taxon>
    </lineage>
</organism>
<proteinExistence type="predicted"/>
<accession>A0AAD4QYM9</accession>
<dbReference type="EMBL" id="JAKKPZ010000213">
    <property type="protein sequence ID" value="KAI1698554.1"/>
    <property type="molecule type" value="Genomic_DNA"/>
</dbReference>
<keyword evidence="2" id="KW-0732">Signal</keyword>
<protein>
    <submittedName>
        <fullName evidence="3">Uncharacterized protein</fullName>
    </submittedName>
</protein>
<feature type="region of interest" description="Disordered" evidence="1">
    <location>
        <begin position="416"/>
        <end position="439"/>
    </location>
</feature>
<evidence type="ECO:0000256" key="2">
    <source>
        <dbReference type="SAM" id="SignalP"/>
    </source>
</evidence>
<feature type="chain" id="PRO_5042208694" evidence="2">
    <location>
        <begin position="20"/>
        <end position="692"/>
    </location>
</feature>
<dbReference type="Proteomes" id="UP001201812">
    <property type="component" value="Unassembled WGS sequence"/>
</dbReference>